<dbReference type="PANTHER" id="PTHR37176:SF1">
    <property type="entry name" value="PROTEIN DOUBLE-STRAND BREAK FORMATION"/>
    <property type="match status" value="1"/>
</dbReference>
<dbReference type="PANTHER" id="PTHR37176">
    <property type="entry name" value="F10K1.23"/>
    <property type="match status" value="1"/>
</dbReference>
<dbReference type="ExpressionAtlas" id="F6GUL6">
    <property type="expression patterns" value="baseline"/>
</dbReference>
<dbReference type="FunCoup" id="F6GUL6">
    <property type="interactions" value="1"/>
</dbReference>
<reference evidence="2" key="1">
    <citation type="journal article" date="2007" name="Nature">
        <title>The grapevine genome sequence suggests ancestral hexaploidization in major angiosperm phyla.</title>
        <authorList>
            <consortium name="The French-Italian Public Consortium for Grapevine Genome Characterization."/>
            <person name="Jaillon O."/>
            <person name="Aury J.-M."/>
            <person name="Noel B."/>
            <person name="Policriti A."/>
            <person name="Clepet C."/>
            <person name="Casagrande A."/>
            <person name="Choisne N."/>
            <person name="Aubourg S."/>
            <person name="Vitulo N."/>
            <person name="Jubin C."/>
            <person name="Vezzi A."/>
            <person name="Legeai F."/>
            <person name="Hugueney P."/>
            <person name="Dasilva C."/>
            <person name="Horner D."/>
            <person name="Mica E."/>
            <person name="Jublot D."/>
            <person name="Poulain J."/>
            <person name="Bruyere C."/>
            <person name="Billault A."/>
            <person name="Segurens B."/>
            <person name="Gouyvenoux M."/>
            <person name="Ugarte E."/>
            <person name="Cattonaro F."/>
            <person name="Anthouard V."/>
            <person name="Vico V."/>
            <person name="Del Fabbro C."/>
            <person name="Alaux M."/>
            <person name="Di Gaspero G."/>
            <person name="Dumas V."/>
            <person name="Felice N."/>
            <person name="Paillard S."/>
            <person name="Juman I."/>
            <person name="Moroldo M."/>
            <person name="Scalabrin S."/>
            <person name="Canaguier A."/>
            <person name="Le Clainche I."/>
            <person name="Malacrida G."/>
            <person name="Durand E."/>
            <person name="Pesole G."/>
            <person name="Laucou V."/>
            <person name="Chatelet P."/>
            <person name="Merdinoglu D."/>
            <person name="Delledonne M."/>
            <person name="Pezzotti M."/>
            <person name="Lecharny A."/>
            <person name="Scarpelli C."/>
            <person name="Artiguenave F."/>
            <person name="Pe M.E."/>
            <person name="Valle G."/>
            <person name="Morgante M."/>
            <person name="Caboche M."/>
            <person name="Adam-Blondon A.-F."/>
            <person name="Weissenbach J."/>
            <person name="Quetier F."/>
            <person name="Wincker P."/>
        </authorList>
    </citation>
    <scope>NUCLEOTIDE SEQUENCE [LARGE SCALE GENOMIC DNA]</scope>
    <source>
        <strain evidence="2">cv. Pinot noir / PN40024</strain>
    </source>
</reference>
<dbReference type="HOGENOM" id="CLU_098110_0_0_1"/>
<dbReference type="InParanoid" id="F6GUL6"/>
<dbReference type="STRING" id="29760.F6GUL6"/>
<dbReference type="AlphaFoldDB" id="F6GUL6"/>
<dbReference type="OrthoDB" id="1925581at2759"/>
<sequence>MHPNPKSQPPIPSRMSESVSQQFSLFRSQIKSRRFDDGTLRILESVLVSKDVRSFLEVRSSLREFMRSESLSVIREIAEKNVEHKILILDFFVRAFALAGDVESCLALRYEALVLRELKSTSYQWLQVSHIEWLTFAEQALDNGFYSVAAKACENALLSLQMNDIAEHRADELSGNVQIIEKIKRLKDVALASVVSLSVQAQATEHLKKKNQKSKKNFLFNKGAHCLASTLFTSGIKKQNARKLLEHQRLQPFTYQS</sequence>
<dbReference type="EMBL" id="FN594951">
    <property type="protein sequence ID" value="CCB43449.1"/>
    <property type="molecule type" value="Genomic_DNA"/>
</dbReference>
<dbReference type="eggNOG" id="ENOG502RXSP">
    <property type="taxonomic scope" value="Eukaryota"/>
</dbReference>
<evidence type="ECO:0000313" key="1">
    <source>
        <dbReference type="EMBL" id="CCB43449.1"/>
    </source>
</evidence>
<accession>F6GUL6</accession>
<organism evidence="1 2">
    <name type="scientific">Vitis vinifera</name>
    <name type="common">Grape</name>
    <dbReference type="NCBI Taxonomy" id="29760"/>
    <lineage>
        <taxon>Eukaryota</taxon>
        <taxon>Viridiplantae</taxon>
        <taxon>Streptophyta</taxon>
        <taxon>Embryophyta</taxon>
        <taxon>Tracheophyta</taxon>
        <taxon>Spermatophyta</taxon>
        <taxon>Magnoliopsida</taxon>
        <taxon>eudicotyledons</taxon>
        <taxon>Gunneridae</taxon>
        <taxon>Pentapetalae</taxon>
        <taxon>rosids</taxon>
        <taxon>Vitales</taxon>
        <taxon>Vitaceae</taxon>
        <taxon>Viteae</taxon>
        <taxon>Vitis</taxon>
    </lineage>
</organism>
<protein>
    <submittedName>
        <fullName evidence="1">Uncharacterized protein</fullName>
    </submittedName>
</protein>
<dbReference type="GO" id="GO:0042138">
    <property type="term" value="P:meiotic DNA double-strand break formation"/>
    <property type="evidence" value="ECO:0007669"/>
    <property type="project" value="InterPro"/>
</dbReference>
<keyword evidence="2" id="KW-1185">Reference proteome</keyword>
<dbReference type="Proteomes" id="UP000009183">
    <property type="component" value="Chromosome 6"/>
</dbReference>
<evidence type="ECO:0000313" key="2">
    <source>
        <dbReference type="Proteomes" id="UP000009183"/>
    </source>
</evidence>
<name>F6GUL6_VITVI</name>
<dbReference type="InterPro" id="IPR044969">
    <property type="entry name" value="DFO"/>
</dbReference>
<dbReference type="PaxDb" id="29760-VIT_06s0004g07190.t01"/>
<proteinExistence type="predicted"/>
<gene>
    <name evidence="1" type="ordered locus">VIT_06s0004g07190</name>
</gene>